<dbReference type="Proteomes" id="UP000054047">
    <property type="component" value="Unassembled WGS sequence"/>
</dbReference>
<dbReference type="InterPro" id="IPR011042">
    <property type="entry name" value="6-blade_b-propeller_TolB-like"/>
</dbReference>
<dbReference type="PANTHER" id="PTHR46513">
    <property type="entry name" value="VITELLOGENIN RECEPTOR-LIKE PROTEIN-RELATED-RELATED"/>
    <property type="match status" value="1"/>
</dbReference>
<keyword evidence="3" id="KW-1185">Reference proteome</keyword>
<dbReference type="Gene3D" id="2.120.10.30">
    <property type="entry name" value="TolB, C-terminal domain"/>
    <property type="match status" value="2"/>
</dbReference>
<keyword evidence="2" id="KW-0675">Receptor</keyword>
<gene>
    <name evidence="2" type="ORF">ANCDUO_11255</name>
</gene>
<dbReference type="EMBL" id="KN733008">
    <property type="protein sequence ID" value="KIH58539.1"/>
    <property type="molecule type" value="Genomic_DNA"/>
</dbReference>
<organism evidence="2 3">
    <name type="scientific">Ancylostoma duodenale</name>
    <dbReference type="NCBI Taxonomy" id="51022"/>
    <lineage>
        <taxon>Eukaryota</taxon>
        <taxon>Metazoa</taxon>
        <taxon>Ecdysozoa</taxon>
        <taxon>Nematoda</taxon>
        <taxon>Chromadorea</taxon>
        <taxon>Rhabditida</taxon>
        <taxon>Rhabditina</taxon>
        <taxon>Rhabditomorpha</taxon>
        <taxon>Strongyloidea</taxon>
        <taxon>Ancylostomatidae</taxon>
        <taxon>Ancylostomatinae</taxon>
        <taxon>Ancylostoma</taxon>
    </lineage>
</organism>
<dbReference type="PROSITE" id="PS51120">
    <property type="entry name" value="LDLRB"/>
    <property type="match status" value="2"/>
</dbReference>
<reference evidence="2 3" key="1">
    <citation type="submission" date="2013-12" db="EMBL/GenBank/DDBJ databases">
        <title>Draft genome of the parsitic nematode Ancylostoma duodenale.</title>
        <authorList>
            <person name="Mitreva M."/>
        </authorList>
    </citation>
    <scope>NUCLEOTIDE SEQUENCE [LARGE SCALE GENOMIC DNA]</scope>
    <source>
        <strain evidence="2 3">Zhejiang</strain>
    </source>
</reference>
<keyword evidence="2" id="KW-0449">Lipoprotein</keyword>
<accession>A0A0C2GI45</accession>
<dbReference type="OrthoDB" id="10066840at2759"/>
<dbReference type="InterPro" id="IPR050778">
    <property type="entry name" value="Cueball_EGF_LRP_Nidogen"/>
</dbReference>
<evidence type="ECO:0000313" key="2">
    <source>
        <dbReference type="EMBL" id="KIH58539.1"/>
    </source>
</evidence>
<evidence type="ECO:0000313" key="3">
    <source>
        <dbReference type="Proteomes" id="UP000054047"/>
    </source>
</evidence>
<dbReference type="InterPro" id="IPR000033">
    <property type="entry name" value="LDLR_classB_rpt"/>
</dbReference>
<sequence>MYLPSDAPRAVPLLPQLENAVSFDYLYHVNGTISIFWADVTLDTIFRVEVTGKTASNPRPIVSTGLSTVEGIAVDWISEVIYWTDSHHDHIQVAKIDGLMRATVVKGEIHNPRDIVVDPRSDTVHTVTYDGRDHVEVLRDHVFSTHPFSVDLFENYVYWTDWRINAIVRCSKR</sequence>
<dbReference type="AlphaFoldDB" id="A0A0C2GI45"/>
<name>A0A0C2GI45_9BILA</name>
<dbReference type="PANTHER" id="PTHR46513:SF13">
    <property type="entry name" value="EGF-LIKE DOMAIN-CONTAINING PROTEIN"/>
    <property type="match status" value="1"/>
</dbReference>
<dbReference type="Pfam" id="PF00058">
    <property type="entry name" value="Ldl_recept_b"/>
    <property type="match status" value="1"/>
</dbReference>
<dbReference type="SMART" id="SM00135">
    <property type="entry name" value="LY"/>
    <property type="match status" value="4"/>
</dbReference>
<protein>
    <submittedName>
        <fullName evidence="2">Low-density lipoprotein receptor repeat class B</fullName>
    </submittedName>
</protein>
<feature type="repeat" description="LDL-receptor class B" evidence="1">
    <location>
        <begin position="79"/>
        <end position="121"/>
    </location>
</feature>
<dbReference type="SUPFAM" id="SSF63825">
    <property type="entry name" value="YWTD domain"/>
    <property type="match status" value="1"/>
</dbReference>
<proteinExistence type="predicted"/>
<feature type="repeat" description="LDL-receptor class B" evidence="1">
    <location>
        <begin position="33"/>
        <end position="78"/>
    </location>
</feature>
<evidence type="ECO:0000256" key="1">
    <source>
        <dbReference type="PROSITE-ProRule" id="PRU00461"/>
    </source>
</evidence>